<comment type="caution">
    <text evidence="1">The sequence shown here is derived from an EMBL/GenBank/DDBJ whole genome shotgun (WGS) entry which is preliminary data.</text>
</comment>
<proteinExistence type="predicted"/>
<reference evidence="1 2" key="1">
    <citation type="journal article" date="2019" name="Genome Biol. Evol.">
        <title>Insights into the evolution of the New World diploid cottons (Gossypium, subgenus Houzingenia) based on genome sequencing.</title>
        <authorList>
            <person name="Grover C.E."/>
            <person name="Arick M.A. 2nd"/>
            <person name="Thrash A."/>
            <person name="Conover J.L."/>
            <person name="Sanders W.S."/>
            <person name="Peterson D.G."/>
            <person name="Frelichowski J.E."/>
            <person name="Scheffler J.A."/>
            <person name="Scheffler B.E."/>
            <person name="Wendel J.F."/>
        </authorList>
    </citation>
    <scope>NUCLEOTIDE SEQUENCE [LARGE SCALE GENOMIC DNA]</scope>
    <source>
        <strain evidence="1">57</strain>
        <tissue evidence="1">Leaf</tissue>
    </source>
</reference>
<dbReference type="AlphaFoldDB" id="A0A7J8UD23"/>
<dbReference type="Proteomes" id="UP000593573">
    <property type="component" value="Unassembled WGS sequence"/>
</dbReference>
<sequence>MATQTVEGDSRSGPRRTIVGDFFQTIEFGIW</sequence>
<keyword evidence="2" id="KW-1185">Reference proteome</keyword>
<accession>A0A7J8UD23</accession>
<dbReference type="EMBL" id="JABFAB010000005">
    <property type="protein sequence ID" value="MBA0648174.1"/>
    <property type="molecule type" value="Genomic_DNA"/>
</dbReference>
<gene>
    <name evidence="1" type="ORF">Goklo_015946</name>
</gene>
<organism evidence="1 2">
    <name type="scientific">Gossypium klotzschianum</name>
    <dbReference type="NCBI Taxonomy" id="34286"/>
    <lineage>
        <taxon>Eukaryota</taxon>
        <taxon>Viridiplantae</taxon>
        <taxon>Streptophyta</taxon>
        <taxon>Embryophyta</taxon>
        <taxon>Tracheophyta</taxon>
        <taxon>Spermatophyta</taxon>
        <taxon>Magnoliopsida</taxon>
        <taxon>eudicotyledons</taxon>
        <taxon>Gunneridae</taxon>
        <taxon>Pentapetalae</taxon>
        <taxon>rosids</taxon>
        <taxon>malvids</taxon>
        <taxon>Malvales</taxon>
        <taxon>Malvaceae</taxon>
        <taxon>Malvoideae</taxon>
        <taxon>Gossypium</taxon>
    </lineage>
</organism>
<evidence type="ECO:0008006" key="3">
    <source>
        <dbReference type="Google" id="ProtNLM"/>
    </source>
</evidence>
<evidence type="ECO:0000313" key="1">
    <source>
        <dbReference type="EMBL" id="MBA0648174.1"/>
    </source>
</evidence>
<evidence type="ECO:0000313" key="2">
    <source>
        <dbReference type="Proteomes" id="UP000593573"/>
    </source>
</evidence>
<protein>
    <recommendedName>
        <fullName evidence="3">Photosystem II phosphoprotein</fullName>
    </recommendedName>
</protein>
<name>A0A7J8UD23_9ROSI</name>